<organism evidence="3 4">
    <name type="scientific">Caldovatus sediminis</name>
    <dbReference type="NCBI Taxonomy" id="2041189"/>
    <lineage>
        <taxon>Bacteria</taxon>
        <taxon>Pseudomonadati</taxon>
        <taxon>Pseudomonadota</taxon>
        <taxon>Alphaproteobacteria</taxon>
        <taxon>Acetobacterales</taxon>
        <taxon>Roseomonadaceae</taxon>
        <taxon>Caldovatus</taxon>
    </lineage>
</organism>
<accession>A0A8J2ZDP9</accession>
<evidence type="ECO:0000256" key="1">
    <source>
        <dbReference type="SAM" id="MobiDB-lite"/>
    </source>
</evidence>
<dbReference type="AlphaFoldDB" id="A0A8J2ZDP9"/>
<dbReference type="Pfam" id="PF08885">
    <property type="entry name" value="GSCFA"/>
    <property type="match status" value="1"/>
</dbReference>
<dbReference type="InterPro" id="IPR014982">
    <property type="entry name" value="GSCFA"/>
</dbReference>
<feature type="domain" description="GSCFA" evidence="2">
    <location>
        <begin position="67"/>
        <end position="305"/>
    </location>
</feature>
<sequence length="355" mass="40316">MQAAAHQSVKQDPPDERLAVKGGSFYRGENANFGPERRHIADPIYLERFLLHGWMPSEPLIDKDTCITAFGSCFAANVTKHLSSLGYNTSRDRAPDVYISRIGEGLVNVYALLGQLEWALENIAPHGELWHGYDAETMEVSEEIRIKTRDLFLRTDFFIITLGLSEVWYDEPTGGVFWRAIPKHKFDPARHRFRVCSMAETKAALQRMWDLIRKHVPQARLLFTLSPIPLRATFRPIGCITASSASKAILRAAVDEFMRDNQADVNDRLFYFPSFEIVTELFYNRFGLDDRHPPAYVLNVVMRTFEAVYCKTGLTLADVHQILLQSRLQSARAGVRMERSVSPIQEVGVRPAEAG</sequence>
<dbReference type="Proteomes" id="UP000597507">
    <property type="component" value="Unassembled WGS sequence"/>
</dbReference>
<reference evidence="3 4" key="1">
    <citation type="journal article" date="2014" name="Int. J. Syst. Evol. Microbiol.">
        <title>Complete genome sequence of Corynebacterium casei LMG S-19264T (=DSM 44701T), isolated from a smear-ripened cheese.</title>
        <authorList>
            <consortium name="US DOE Joint Genome Institute (JGI-PGF)"/>
            <person name="Walter F."/>
            <person name="Albersmeier A."/>
            <person name="Kalinowski J."/>
            <person name="Ruckert C."/>
        </authorList>
    </citation>
    <scope>NUCLEOTIDE SEQUENCE [LARGE SCALE GENOMIC DNA]</scope>
    <source>
        <strain evidence="3 4">CGMCC 1.16330</strain>
    </source>
</reference>
<evidence type="ECO:0000313" key="3">
    <source>
        <dbReference type="EMBL" id="GGG42875.1"/>
    </source>
</evidence>
<proteinExistence type="predicted"/>
<protein>
    <recommendedName>
        <fullName evidence="2">GSCFA domain-containing protein</fullName>
    </recommendedName>
</protein>
<name>A0A8J2ZDP9_9PROT</name>
<evidence type="ECO:0000259" key="2">
    <source>
        <dbReference type="Pfam" id="PF08885"/>
    </source>
</evidence>
<dbReference type="EMBL" id="BMKS01000011">
    <property type="protein sequence ID" value="GGG42875.1"/>
    <property type="molecule type" value="Genomic_DNA"/>
</dbReference>
<comment type="caution">
    <text evidence="3">The sequence shown here is derived from an EMBL/GenBank/DDBJ whole genome shotgun (WGS) entry which is preliminary data.</text>
</comment>
<gene>
    <name evidence="3" type="ORF">GCM10010964_32940</name>
</gene>
<evidence type="ECO:0000313" key="4">
    <source>
        <dbReference type="Proteomes" id="UP000597507"/>
    </source>
</evidence>
<dbReference type="RefSeq" id="WP_188902195.1">
    <property type="nucleotide sequence ID" value="NZ_BMKS01000011.1"/>
</dbReference>
<feature type="region of interest" description="Disordered" evidence="1">
    <location>
        <begin position="1"/>
        <end position="21"/>
    </location>
</feature>
<keyword evidence="4" id="KW-1185">Reference proteome</keyword>